<dbReference type="Pfam" id="PF00903">
    <property type="entry name" value="Glyoxalase"/>
    <property type="match status" value="1"/>
</dbReference>
<dbReference type="Gene3D" id="3.30.720.110">
    <property type="match status" value="1"/>
</dbReference>
<protein>
    <recommendedName>
        <fullName evidence="1">VOC domain-containing protein</fullName>
    </recommendedName>
</protein>
<dbReference type="PROSITE" id="PS51819">
    <property type="entry name" value="VOC"/>
    <property type="match status" value="1"/>
</dbReference>
<proteinExistence type="predicted"/>
<dbReference type="InterPro" id="IPR029068">
    <property type="entry name" value="Glyas_Bleomycin-R_OHBP_Dase"/>
</dbReference>
<dbReference type="CDD" id="cd08355">
    <property type="entry name" value="TioX_like"/>
    <property type="match status" value="1"/>
</dbReference>
<dbReference type="Gene3D" id="3.30.720.120">
    <property type="match status" value="1"/>
</dbReference>
<dbReference type="STRING" id="1641165.XM38_09250"/>
<evidence type="ECO:0000313" key="3">
    <source>
        <dbReference type="Proteomes" id="UP000191901"/>
    </source>
</evidence>
<evidence type="ECO:0000313" key="2">
    <source>
        <dbReference type="EMBL" id="ASC71932.1"/>
    </source>
</evidence>
<dbReference type="EMBL" id="CP021983">
    <property type="protein sequence ID" value="ASC71932.1"/>
    <property type="molecule type" value="Genomic_DNA"/>
</dbReference>
<name>A0A1Z3HNS2_9CYAN</name>
<organism evidence="2 3">
    <name type="scientific">Halomicronema hongdechloris C2206</name>
    <dbReference type="NCBI Taxonomy" id="1641165"/>
    <lineage>
        <taxon>Bacteria</taxon>
        <taxon>Bacillati</taxon>
        <taxon>Cyanobacteriota</taxon>
        <taxon>Cyanophyceae</taxon>
        <taxon>Nodosilineales</taxon>
        <taxon>Nodosilineaceae</taxon>
        <taxon>Halomicronema</taxon>
    </lineage>
</organism>
<dbReference type="RefSeq" id="WP_080808033.1">
    <property type="nucleotide sequence ID" value="NZ_CP021983.2"/>
</dbReference>
<dbReference type="InterPro" id="IPR037523">
    <property type="entry name" value="VOC_core"/>
</dbReference>
<dbReference type="PANTHER" id="PTHR34109">
    <property type="entry name" value="BNAUNNG04460D PROTEIN-RELATED"/>
    <property type="match status" value="1"/>
</dbReference>
<accession>A0A1Z3HNS2</accession>
<dbReference type="PANTHER" id="PTHR34109:SF1">
    <property type="entry name" value="VOC DOMAIN-CONTAINING PROTEIN"/>
    <property type="match status" value="1"/>
</dbReference>
<feature type="domain" description="VOC" evidence="1">
    <location>
        <begin position="8"/>
        <end position="137"/>
    </location>
</feature>
<dbReference type="InterPro" id="IPR004360">
    <property type="entry name" value="Glyas_Fos-R_dOase_dom"/>
</dbReference>
<dbReference type="Proteomes" id="UP000191901">
    <property type="component" value="Chromosome"/>
</dbReference>
<sequence>MTNDAKTAIATIIPTLRYRDASAAVDWLCQAFGFEKHLVVPDDDGGIAHAELVFGNGMVMVGAACEDEFGRLQQPPSQGNAVVTQSPYILVEDVDKHYERAVAAGAQIVTDIKDQDYGGRDYSCRDPEGHVWNFGTYDPWTAG</sequence>
<keyword evidence="3" id="KW-1185">Reference proteome</keyword>
<dbReference type="OrthoDB" id="582242at2"/>
<gene>
    <name evidence="2" type="ORF">XM38_028860</name>
</gene>
<dbReference type="KEGG" id="hhg:XM38_028860"/>
<dbReference type="SUPFAM" id="SSF54593">
    <property type="entry name" value="Glyoxalase/Bleomycin resistance protein/Dihydroxybiphenyl dioxygenase"/>
    <property type="match status" value="1"/>
</dbReference>
<dbReference type="AlphaFoldDB" id="A0A1Z3HNS2"/>
<reference evidence="2 3" key="1">
    <citation type="journal article" date="2016" name="Biochim. Biophys. Acta">
        <title>Characterization of red-shifted phycobilisomes isolated from the chlorophyll f-containing cyanobacterium Halomicronema hongdechloris.</title>
        <authorList>
            <person name="Li Y."/>
            <person name="Lin Y."/>
            <person name="Garvey C.J."/>
            <person name="Birch D."/>
            <person name="Corkery R.W."/>
            <person name="Loughlin P.C."/>
            <person name="Scheer H."/>
            <person name="Willows R.D."/>
            <person name="Chen M."/>
        </authorList>
    </citation>
    <scope>NUCLEOTIDE SEQUENCE [LARGE SCALE GENOMIC DNA]</scope>
    <source>
        <strain evidence="2 3">C2206</strain>
    </source>
</reference>
<evidence type="ECO:0000259" key="1">
    <source>
        <dbReference type="PROSITE" id="PS51819"/>
    </source>
</evidence>